<evidence type="ECO:0000313" key="4">
    <source>
        <dbReference type="Proteomes" id="UP001203852"/>
    </source>
</evidence>
<evidence type="ECO:0000256" key="2">
    <source>
        <dbReference type="SAM" id="SignalP"/>
    </source>
</evidence>
<feature type="chain" id="PRO_5043038421" evidence="2">
    <location>
        <begin position="20"/>
        <end position="333"/>
    </location>
</feature>
<gene>
    <name evidence="3" type="ORF">EDD36DRAFT_295232</name>
</gene>
<organism evidence="3 4">
    <name type="scientific">Exophiala viscosa</name>
    <dbReference type="NCBI Taxonomy" id="2486360"/>
    <lineage>
        <taxon>Eukaryota</taxon>
        <taxon>Fungi</taxon>
        <taxon>Dikarya</taxon>
        <taxon>Ascomycota</taxon>
        <taxon>Pezizomycotina</taxon>
        <taxon>Eurotiomycetes</taxon>
        <taxon>Chaetothyriomycetidae</taxon>
        <taxon>Chaetothyriales</taxon>
        <taxon>Herpotrichiellaceae</taxon>
        <taxon>Exophiala</taxon>
    </lineage>
</organism>
<dbReference type="Proteomes" id="UP001203852">
    <property type="component" value="Unassembled WGS sequence"/>
</dbReference>
<name>A0AAN6DU18_9EURO</name>
<protein>
    <submittedName>
        <fullName evidence="3">Uncharacterized protein</fullName>
    </submittedName>
</protein>
<dbReference type="EMBL" id="MU404356">
    <property type="protein sequence ID" value="KAI1611637.1"/>
    <property type="molecule type" value="Genomic_DNA"/>
</dbReference>
<sequence length="333" mass="36281">MSLALLPILLLATPSTITPLHTYTALSGRPTWLDSLMFCLGMQAPLTPSSLNEGEYPAVAAMTTGYVFRVENQATVMYLQRIGKTGHLTTLDVSSVAAGANRPWGLPGWYTIMYLPLLVPAHALLISAPLASDRFFMRSTLLLLLSRLLSVASFRARTSPSWHGEAEPGVKGDLLVLLSEDRWVRMKGAVDDLKAVTSGSWLSRPRYPMLCDLADWTARSLVYIAAVALAGVTDQGKIVLVLCTFIAHGVLAVHNALTKELVMNERVVKVSGAPGSVKEYPRRLVMARELVKEMGRSDFAVRLGMMNPDDPHLKTHDGDNANAKTPAEEVVTM</sequence>
<feature type="signal peptide" evidence="2">
    <location>
        <begin position="1"/>
        <end position="19"/>
    </location>
</feature>
<reference evidence="3" key="1">
    <citation type="journal article" date="2022" name="bioRxiv">
        <title>Deciphering the potential niche of two novel black yeast fungi from a biological soil crust based on their genomes, phenotypes, and melanin regulation.</title>
        <authorList>
            <consortium name="DOE Joint Genome Institute"/>
            <person name="Carr E.C."/>
            <person name="Barton Q."/>
            <person name="Grambo S."/>
            <person name="Sullivan M."/>
            <person name="Renfro C.M."/>
            <person name="Kuo A."/>
            <person name="Pangilinan J."/>
            <person name="Lipzen A."/>
            <person name="Keymanesh K."/>
            <person name="Savage E."/>
            <person name="Barry K."/>
            <person name="Grigoriev I.V."/>
            <person name="Riekhof W.R."/>
            <person name="Harris S.S."/>
        </authorList>
    </citation>
    <scope>NUCLEOTIDE SEQUENCE</scope>
    <source>
        <strain evidence="3">JF 03-4F</strain>
    </source>
</reference>
<evidence type="ECO:0000256" key="1">
    <source>
        <dbReference type="SAM" id="MobiDB-lite"/>
    </source>
</evidence>
<keyword evidence="2" id="KW-0732">Signal</keyword>
<keyword evidence="4" id="KW-1185">Reference proteome</keyword>
<proteinExistence type="predicted"/>
<feature type="region of interest" description="Disordered" evidence="1">
    <location>
        <begin position="311"/>
        <end position="333"/>
    </location>
</feature>
<comment type="caution">
    <text evidence="3">The sequence shown here is derived from an EMBL/GenBank/DDBJ whole genome shotgun (WGS) entry which is preliminary data.</text>
</comment>
<dbReference type="AlphaFoldDB" id="A0AAN6DU18"/>
<evidence type="ECO:0000313" key="3">
    <source>
        <dbReference type="EMBL" id="KAI1611637.1"/>
    </source>
</evidence>
<accession>A0AAN6DU18</accession>